<dbReference type="SMART" id="SM00219">
    <property type="entry name" value="TyrKc"/>
    <property type="match status" value="1"/>
</dbReference>
<dbReference type="EMBL" id="GL733391">
    <property type="protein sequence ID" value="EFX62774.1"/>
    <property type="molecule type" value="Genomic_DNA"/>
</dbReference>
<protein>
    <recommendedName>
        <fullName evidence="2">Protein kinase domain-containing protein</fullName>
    </recommendedName>
</protein>
<dbReference type="InterPro" id="IPR050122">
    <property type="entry name" value="RTK"/>
</dbReference>
<evidence type="ECO:0000259" key="2">
    <source>
        <dbReference type="PROSITE" id="PS50011"/>
    </source>
</evidence>
<keyword evidence="4" id="KW-1185">Reference proteome</keyword>
<feature type="domain" description="Protein kinase" evidence="2">
    <location>
        <begin position="1"/>
        <end position="185"/>
    </location>
</feature>
<dbReference type="InterPro" id="IPR020635">
    <property type="entry name" value="Tyr_kinase_cat_dom"/>
</dbReference>
<dbReference type="eggNOG" id="KOG0200">
    <property type="taxonomic scope" value="Eukaryota"/>
</dbReference>
<evidence type="ECO:0000313" key="4">
    <source>
        <dbReference type="Proteomes" id="UP000000305"/>
    </source>
</evidence>
<dbReference type="Pfam" id="PF07714">
    <property type="entry name" value="PK_Tyr_Ser-Thr"/>
    <property type="match status" value="1"/>
</dbReference>
<sequence length="296" mass="34258">VLHGDSAARNVLLVDHEIVKVADFGMAKQIKDCQYEKKKEMAIESLTDYIFSSQSDVWSYGILLWEIFSLGEIPYPGMNGRILMEDIQNGYRMTPPEYSPNFFGENWHTLPSACTPLFICVVCILKYQFDTLIIQTVKWIQQPVKLKQQASAPTLKKKKKKNCELDEDEKQEKRERDNLRRRERYQASSKFKFGILTYESDDEDERRLKKDKKKCSRKTSKNVNHSGVHKDRVVCEVSNIQTTIAECETRKNNPSIPNYSEEANSLLTLMENEQQAVEGNVRATDDYCGMYISVVL</sequence>
<dbReference type="Proteomes" id="UP000000305">
    <property type="component" value="Unassembled WGS sequence"/>
</dbReference>
<dbReference type="PhylomeDB" id="E9HZQ7"/>
<accession>E9HZQ7</accession>
<feature type="compositionally biased region" description="Basic and acidic residues" evidence="1">
    <location>
        <begin position="170"/>
        <end position="180"/>
    </location>
</feature>
<evidence type="ECO:0000256" key="1">
    <source>
        <dbReference type="SAM" id="MobiDB-lite"/>
    </source>
</evidence>
<evidence type="ECO:0000313" key="3">
    <source>
        <dbReference type="EMBL" id="EFX62774.1"/>
    </source>
</evidence>
<proteinExistence type="predicted"/>
<organism evidence="3 4">
    <name type="scientific">Daphnia pulex</name>
    <name type="common">Water flea</name>
    <dbReference type="NCBI Taxonomy" id="6669"/>
    <lineage>
        <taxon>Eukaryota</taxon>
        <taxon>Metazoa</taxon>
        <taxon>Ecdysozoa</taxon>
        <taxon>Arthropoda</taxon>
        <taxon>Crustacea</taxon>
        <taxon>Branchiopoda</taxon>
        <taxon>Diplostraca</taxon>
        <taxon>Cladocera</taxon>
        <taxon>Anomopoda</taxon>
        <taxon>Daphniidae</taxon>
        <taxon>Daphnia</taxon>
    </lineage>
</organism>
<dbReference type="PROSITE" id="PS50011">
    <property type="entry name" value="PROTEIN_KINASE_DOM"/>
    <property type="match status" value="1"/>
</dbReference>
<dbReference type="Gene3D" id="1.10.510.10">
    <property type="entry name" value="Transferase(Phosphotransferase) domain 1"/>
    <property type="match status" value="1"/>
</dbReference>
<dbReference type="GO" id="GO:0043410">
    <property type="term" value="P:positive regulation of MAPK cascade"/>
    <property type="evidence" value="ECO:0000318"/>
    <property type="project" value="GO_Central"/>
</dbReference>
<dbReference type="GO" id="GO:0004714">
    <property type="term" value="F:transmembrane receptor protein tyrosine kinase activity"/>
    <property type="evidence" value="ECO:0000318"/>
    <property type="project" value="GO_Central"/>
</dbReference>
<dbReference type="InterPro" id="IPR001245">
    <property type="entry name" value="Ser-Thr/Tyr_kinase_cat_dom"/>
</dbReference>
<name>E9HZQ7_DAPPU</name>
<dbReference type="GO" id="GO:0005524">
    <property type="term" value="F:ATP binding"/>
    <property type="evidence" value="ECO:0007669"/>
    <property type="project" value="InterPro"/>
</dbReference>
<dbReference type="GO" id="GO:0007169">
    <property type="term" value="P:cell surface receptor protein tyrosine kinase signaling pathway"/>
    <property type="evidence" value="ECO:0000318"/>
    <property type="project" value="GO_Central"/>
</dbReference>
<dbReference type="OrthoDB" id="535945at2759"/>
<dbReference type="AlphaFoldDB" id="E9HZQ7"/>
<reference evidence="3 4" key="1">
    <citation type="journal article" date="2011" name="Science">
        <title>The ecoresponsive genome of Daphnia pulex.</title>
        <authorList>
            <person name="Colbourne J.K."/>
            <person name="Pfrender M.E."/>
            <person name="Gilbert D."/>
            <person name="Thomas W.K."/>
            <person name="Tucker A."/>
            <person name="Oakley T.H."/>
            <person name="Tokishita S."/>
            <person name="Aerts A."/>
            <person name="Arnold G.J."/>
            <person name="Basu M.K."/>
            <person name="Bauer D.J."/>
            <person name="Caceres C.E."/>
            <person name="Carmel L."/>
            <person name="Casola C."/>
            <person name="Choi J.H."/>
            <person name="Detter J.C."/>
            <person name="Dong Q."/>
            <person name="Dusheyko S."/>
            <person name="Eads B.D."/>
            <person name="Frohlich T."/>
            <person name="Geiler-Samerotte K.A."/>
            <person name="Gerlach D."/>
            <person name="Hatcher P."/>
            <person name="Jogdeo S."/>
            <person name="Krijgsveld J."/>
            <person name="Kriventseva E.V."/>
            <person name="Kultz D."/>
            <person name="Laforsch C."/>
            <person name="Lindquist E."/>
            <person name="Lopez J."/>
            <person name="Manak J.R."/>
            <person name="Muller J."/>
            <person name="Pangilinan J."/>
            <person name="Patwardhan R.P."/>
            <person name="Pitluck S."/>
            <person name="Pritham E.J."/>
            <person name="Rechtsteiner A."/>
            <person name="Rho M."/>
            <person name="Rogozin I.B."/>
            <person name="Sakarya O."/>
            <person name="Salamov A."/>
            <person name="Schaack S."/>
            <person name="Shapiro H."/>
            <person name="Shiga Y."/>
            <person name="Skalitzky C."/>
            <person name="Smith Z."/>
            <person name="Souvorov A."/>
            <person name="Sung W."/>
            <person name="Tang Z."/>
            <person name="Tsuchiya D."/>
            <person name="Tu H."/>
            <person name="Vos H."/>
            <person name="Wang M."/>
            <person name="Wolf Y.I."/>
            <person name="Yamagata H."/>
            <person name="Yamada T."/>
            <person name="Ye Y."/>
            <person name="Shaw J.R."/>
            <person name="Andrews J."/>
            <person name="Crease T.J."/>
            <person name="Tang H."/>
            <person name="Lucas S.M."/>
            <person name="Robertson H.M."/>
            <person name="Bork P."/>
            <person name="Koonin E.V."/>
            <person name="Zdobnov E.M."/>
            <person name="Grigoriev I.V."/>
            <person name="Lynch M."/>
            <person name="Boore J.L."/>
        </authorList>
    </citation>
    <scope>NUCLEOTIDE SEQUENCE [LARGE SCALE GENOMIC DNA]</scope>
</reference>
<feature type="region of interest" description="Disordered" evidence="1">
    <location>
        <begin position="151"/>
        <end position="181"/>
    </location>
</feature>
<dbReference type="SUPFAM" id="SSF56112">
    <property type="entry name" value="Protein kinase-like (PK-like)"/>
    <property type="match status" value="1"/>
</dbReference>
<dbReference type="InterPro" id="IPR000719">
    <property type="entry name" value="Prot_kinase_dom"/>
</dbReference>
<gene>
    <name evidence="3" type="ORF">DAPPUDRAFT_336448</name>
</gene>
<dbReference type="GO" id="GO:0005886">
    <property type="term" value="C:plasma membrane"/>
    <property type="evidence" value="ECO:0000318"/>
    <property type="project" value="GO_Central"/>
</dbReference>
<feature type="non-terminal residue" evidence="3">
    <location>
        <position position="296"/>
    </location>
</feature>
<dbReference type="InterPro" id="IPR011009">
    <property type="entry name" value="Kinase-like_dom_sf"/>
</dbReference>
<dbReference type="PANTHER" id="PTHR24416">
    <property type="entry name" value="TYROSINE-PROTEIN KINASE RECEPTOR"/>
    <property type="match status" value="1"/>
</dbReference>
<dbReference type="PANTHER" id="PTHR24416:SF600">
    <property type="entry name" value="PDGF- AND VEGF-RECEPTOR RELATED, ISOFORM J"/>
    <property type="match status" value="1"/>
</dbReference>
<dbReference type="HOGENOM" id="CLU_941874_0_0_1"/>
<dbReference type="KEGG" id="dpx:DAPPUDRAFT_336448"/>
<dbReference type="InParanoid" id="E9HZQ7"/>
<dbReference type="GO" id="GO:0043235">
    <property type="term" value="C:receptor complex"/>
    <property type="evidence" value="ECO:0000318"/>
    <property type="project" value="GO_Central"/>
</dbReference>